<name>A0A0A1UKP7_9AGAM</name>
<organism evidence="1 2">
    <name type="scientific">Rhizoctonia solani AG-3 Rhs1AP</name>
    <dbReference type="NCBI Taxonomy" id="1086054"/>
    <lineage>
        <taxon>Eukaryota</taxon>
        <taxon>Fungi</taxon>
        <taxon>Dikarya</taxon>
        <taxon>Basidiomycota</taxon>
        <taxon>Agaricomycotina</taxon>
        <taxon>Agaricomycetes</taxon>
        <taxon>Cantharellales</taxon>
        <taxon>Ceratobasidiaceae</taxon>
        <taxon>Rhizoctonia</taxon>
    </lineage>
</organism>
<dbReference type="OrthoDB" id="3266451at2759"/>
<dbReference type="InterPro" id="IPR036047">
    <property type="entry name" value="F-box-like_dom_sf"/>
</dbReference>
<dbReference type="Proteomes" id="UP000030108">
    <property type="component" value="Unassembled WGS sequence"/>
</dbReference>
<comment type="caution">
    <text evidence="1">The sequence shown here is derived from an EMBL/GenBank/DDBJ whole genome shotgun (WGS) entry which is preliminary data.</text>
</comment>
<feature type="non-terminal residue" evidence="1">
    <location>
        <position position="564"/>
    </location>
</feature>
<evidence type="ECO:0000313" key="1">
    <source>
        <dbReference type="EMBL" id="EUC59674.1"/>
    </source>
</evidence>
<dbReference type="Gene3D" id="1.20.1280.50">
    <property type="match status" value="1"/>
</dbReference>
<accession>A0A0A1UKP7</accession>
<dbReference type="SUPFAM" id="SSF81383">
    <property type="entry name" value="F-box domain"/>
    <property type="match status" value="1"/>
</dbReference>
<sequence length="564" mass="63714">MLDELRSASDALNAALDRYLDICTSIRQHYCKGDNNVSRDLEGLSLIANEVLLITSFKTKIHQADAAISLVRNTMPTVVPINALPEEILSRIFHLVTYGEPCKFHHTYEYPAYPTLLTHVCSRWRQAAINSPTLWSHIDLSSHGFRGSGEPHERHLAHAKTYLARAGQAQLDIHVAEDFPHGLYVHDVRISDFLIPLASRMRSLEIHIELESDNRPDAYKSGYTLCDDILSCCLIICTPGTLKHLMIAPKGDGNGSFIQSRDVPEDTIVGDWSPKSTLDIDMKEQELEGLLFPITRLRLSGRFPHWSSRAYHGLTELRLYPHGSITRIPDFQFTTMLAESPQLEIFEFGLDIDRSVSRPPPVHMNNLRVLVINTDALNAFLPLIALGPQPIAVSLTKPRSLYLTGRTLVKKHPQVGPFLSSCNITDFYARDFETLLEISYLVDSMPNLRTLALNIRDAVGHLDARPEERLFASRISLDILYLVGQIQIHYDNLVIMLKEYHVKKLVLGWDFAINSDIGFGLVTRKDVEEEMTDLGVDVEFYSPLDTHPTDYFGHTFASYESSLI</sequence>
<dbReference type="EMBL" id="JATN01000321">
    <property type="protein sequence ID" value="EUC59674.1"/>
    <property type="molecule type" value="Genomic_DNA"/>
</dbReference>
<evidence type="ECO:0000313" key="2">
    <source>
        <dbReference type="Proteomes" id="UP000030108"/>
    </source>
</evidence>
<dbReference type="AlphaFoldDB" id="A0A0A1UKP7"/>
<proteinExistence type="predicted"/>
<gene>
    <name evidence="1" type="ORF">RSOL_322130</name>
</gene>
<reference evidence="2" key="1">
    <citation type="journal article" date="2014" name="Genome Announc.">
        <title>Draft genome sequence of the plant-pathogenic soil fungus Rhizoctonia solani anastomosis group 3 strain Rhs1AP.</title>
        <authorList>
            <person name="Cubeta M.A."/>
            <person name="Thomas E."/>
            <person name="Dean R.A."/>
            <person name="Jabaji S."/>
            <person name="Neate S.M."/>
            <person name="Tavantzis S."/>
            <person name="Toda T."/>
            <person name="Vilgalys R."/>
            <person name="Bharathan N."/>
            <person name="Fedorova-Abrams N."/>
            <person name="Pakala S.B."/>
            <person name="Pakala S.M."/>
            <person name="Zafar N."/>
            <person name="Joardar V."/>
            <person name="Losada L."/>
            <person name="Nierman W.C."/>
        </authorList>
    </citation>
    <scope>NUCLEOTIDE SEQUENCE [LARGE SCALE GENOMIC DNA]</scope>
    <source>
        <strain evidence="2">AG-3</strain>
    </source>
</reference>
<protein>
    <submittedName>
        <fullName evidence="1">F-box-like domain protein, putative</fullName>
    </submittedName>
</protein>